<accession>A0A0J9GZ73</accession>
<dbReference type="Proteomes" id="UP000037178">
    <property type="component" value="Unassembled WGS sequence"/>
</dbReference>
<dbReference type="InterPro" id="IPR043135">
    <property type="entry name" value="Fur_C"/>
</dbReference>
<feature type="binding site" evidence="7">
    <location>
        <position position="87"/>
    </location>
    <ligand>
        <name>Zn(2+)</name>
        <dbReference type="ChEBI" id="CHEBI:29105"/>
    </ligand>
</feature>
<feature type="binding site" evidence="7">
    <location>
        <position position="124"/>
    </location>
    <ligand>
        <name>Zn(2+)</name>
        <dbReference type="ChEBI" id="CHEBI:29105"/>
    </ligand>
</feature>
<keyword evidence="6" id="KW-0804">Transcription</keyword>
<dbReference type="GO" id="GO:0005829">
    <property type="term" value="C:cytosol"/>
    <property type="evidence" value="ECO:0007669"/>
    <property type="project" value="TreeGrafter"/>
</dbReference>
<name>A0A0J9GZ73_9RHOB</name>
<evidence type="ECO:0000313" key="10">
    <source>
        <dbReference type="Proteomes" id="UP000037178"/>
    </source>
</evidence>
<proteinExistence type="inferred from homology"/>
<evidence type="ECO:0000256" key="8">
    <source>
        <dbReference type="PIRSR" id="PIRSR602481-2"/>
    </source>
</evidence>
<dbReference type="GO" id="GO:0045892">
    <property type="term" value="P:negative regulation of DNA-templated transcription"/>
    <property type="evidence" value="ECO:0007669"/>
    <property type="project" value="TreeGrafter"/>
</dbReference>
<dbReference type="GO" id="GO:1900376">
    <property type="term" value="P:regulation of secondary metabolite biosynthetic process"/>
    <property type="evidence" value="ECO:0007669"/>
    <property type="project" value="TreeGrafter"/>
</dbReference>
<dbReference type="InterPro" id="IPR002481">
    <property type="entry name" value="FUR"/>
</dbReference>
<keyword evidence="8" id="KW-0408">Iron</keyword>
<evidence type="ECO:0000313" key="9">
    <source>
        <dbReference type="EMBL" id="KMW58768.1"/>
    </source>
</evidence>
<comment type="similarity">
    <text evidence="1">Belongs to the Fur family.</text>
</comment>
<dbReference type="SUPFAM" id="SSF46785">
    <property type="entry name" value="Winged helix' DNA-binding domain"/>
    <property type="match status" value="1"/>
</dbReference>
<dbReference type="InterPro" id="IPR036388">
    <property type="entry name" value="WH-like_DNA-bd_sf"/>
</dbReference>
<dbReference type="PATRIC" id="fig|1675527.3.peg.3928"/>
<feature type="binding site" evidence="8">
    <location>
        <position position="74"/>
    </location>
    <ligand>
        <name>Fe cation</name>
        <dbReference type="ChEBI" id="CHEBI:24875"/>
    </ligand>
</feature>
<gene>
    <name evidence="9" type="ORF">AIOL_003748</name>
</gene>
<dbReference type="PANTHER" id="PTHR33202:SF6">
    <property type="entry name" value="ZINC UPTAKE REGULATION PROTEIN"/>
    <property type="match status" value="1"/>
</dbReference>
<dbReference type="PANTHER" id="PTHR33202">
    <property type="entry name" value="ZINC UPTAKE REGULATION PROTEIN"/>
    <property type="match status" value="1"/>
</dbReference>
<keyword evidence="5" id="KW-0238">DNA-binding</keyword>
<keyword evidence="4" id="KW-0805">Transcription regulation</keyword>
<comment type="cofactor">
    <cofactor evidence="7">
        <name>Zn(2+)</name>
        <dbReference type="ChEBI" id="CHEBI:29105"/>
    </cofactor>
    <text evidence="7">Binds 1 zinc ion per subunit.</text>
</comment>
<feature type="binding site" evidence="7">
    <location>
        <position position="84"/>
    </location>
    <ligand>
        <name>Zn(2+)</name>
        <dbReference type="ChEBI" id="CHEBI:29105"/>
    </ligand>
</feature>
<evidence type="ECO:0000256" key="3">
    <source>
        <dbReference type="ARBA" id="ARBA00022833"/>
    </source>
</evidence>
<dbReference type="InterPro" id="IPR036390">
    <property type="entry name" value="WH_DNA-bd_sf"/>
</dbReference>
<feature type="binding site" evidence="7">
    <location>
        <position position="127"/>
    </location>
    <ligand>
        <name>Zn(2+)</name>
        <dbReference type="ChEBI" id="CHEBI:29105"/>
    </ligand>
</feature>
<keyword evidence="7" id="KW-0479">Metal-binding</keyword>
<evidence type="ECO:0000256" key="7">
    <source>
        <dbReference type="PIRSR" id="PIRSR602481-1"/>
    </source>
</evidence>
<dbReference type="GO" id="GO:0000976">
    <property type="term" value="F:transcription cis-regulatory region binding"/>
    <property type="evidence" value="ECO:0007669"/>
    <property type="project" value="TreeGrafter"/>
</dbReference>
<protein>
    <submittedName>
        <fullName evidence="9">Zinc uptake regulation protein ZUR</fullName>
    </submittedName>
</protein>
<keyword evidence="3 7" id="KW-0862">Zinc</keyword>
<dbReference type="OrthoDB" id="9801127at2"/>
<evidence type="ECO:0000256" key="2">
    <source>
        <dbReference type="ARBA" id="ARBA00022491"/>
    </source>
</evidence>
<keyword evidence="10" id="KW-1185">Reference proteome</keyword>
<dbReference type="EMBL" id="LFTY01000002">
    <property type="protein sequence ID" value="KMW58768.1"/>
    <property type="molecule type" value="Genomic_DNA"/>
</dbReference>
<dbReference type="RefSeq" id="WP_152912592.1">
    <property type="nucleotide sequence ID" value="NZ_LFTY01000002.1"/>
</dbReference>
<keyword evidence="2" id="KW-0678">Repressor</keyword>
<dbReference type="AlphaFoldDB" id="A0A0J9GZ73"/>
<feature type="binding site" evidence="8">
    <location>
        <position position="76"/>
    </location>
    <ligand>
        <name>Fe cation</name>
        <dbReference type="ChEBI" id="CHEBI:24875"/>
    </ligand>
</feature>
<dbReference type="STRING" id="1675527.AIOL_003748"/>
<reference evidence="9 10" key="1">
    <citation type="submission" date="2015-06" db="EMBL/GenBank/DDBJ databases">
        <title>Draft genome sequence of an Alphaproteobacteria species associated to the Mediterranean sponge Oscarella lobularis.</title>
        <authorList>
            <person name="Jourda C."/>
            <person name="Santini S."/>
            <person name="Claverie J.-M."/>
        </authorList>
    </citation>
    <scope>NUCLEOTIDE SEQUENCE [LARGE SCALE GENOMIC DNA]</scope>
    <source>
        <strain evidence="9">IGS</strain>
    </source>
</reference>
<sequence>MQNREKRLTHAERVLGFLKGQERPLSAYEILEGLRPEGVTASTTIYRALEKLLDAGQVHRIESLNAWTVCCGGHDDNIPVFAICDDCGNVTEHVDSGFAHSVESLSKRTGFAPNHTVLEIHGRCSECNTAVPAHQ</sequence>
<dbReference type="Pfam" id="PF01475">
    <property type="entry name" value="FUR"/>
    <property type="match status" value="1"/>
</dbReference>
<comment type="caution">
    <text evidence="9">The sequence shown here is derived from an EMBL/GenBank/DDBJ whole genome shotgun (WGS) entry which is preliminary data.</text>
</comment>
<dbReference type="GO" id="GO:0008270">
    <property type="term" value="F:zinc ion binding"/>
    <property type="evidence" value="ECO:0007669"/>
    <property type="project" value="TreeGrafter"/>
</dbReference>
<dbReference type="GO" id="GO:0003700">
    <property type="term" value="F:DNA-binding transcription factor activity"/>
    <property type="evidence" value="ECO:0007669"/>
    <property type="project" value="InterPro"/>
</dbReference>
<evidence type="ECO:0000256" key="4">
    <source>
        <dbReference type="ARBA" id="ARBA00023015"/>
    </source>
</evidence>
<dbReference type="Gene3D" id="1.10.10.10">
    <property type="entry name" value="Winged helix-like DNA-binding domain superfamily/Winged helix DNA-binding domain"/>
    <property type="match status" value="1"/>
</dbReference>
<evidence type="ECO:0000256" key="5">
    <source>
        <dbReference type="ARBA" id="ARBA00023125"/>
    </source>
</evidence>
<evidence type="ECO:0000256" key="1">
    <source>
        <dbReference type="ARBA" id="ARBA00007957"/>
    </source>
</evidence>
<comment type="cofactor">
    <cofactor evidence="8">
        <name>Mn(2+)</name>
        <dbReference type="ChEBI" id="CHEBI:29035"/>
    </cofactor>
    <cofactor evidence="8">
        <name>Fe(2+)</name>
        <dbReference type="ChEBI" id="CHEBI:29033"/>
    </cofactor>
    <text evidence="8">Binds 1 Mn(2+) or Fe(2+) ion per subunit.</text>
</comment>
<evidence type="ECO:0000256" key="6">
    <source>
        <dbReference type="ARBA" id="ARBA00023163"/>
    </source>
</evidence>
<organism evidence="9 10">
    <name type="scientific">Candidatus Rhodobacter oscarellae</name>
    <dbReference type="NCBI Taxonomy" id="1675527"/>
    <lineage>
        <taxon>Bacteria</taxon>
        <taxon>Pseudomonadati</taxon>
        <taxon>Pseudomonadota</taxon>
        <taxon>Alphaproteobacteria</taxon>
        <taxon>Rhodobacterales</taxon>
        <taxon>Rhodobacter group</taxon>
        <taxon>Rhodobacter</taxon>
    </lineage>
</organism>
<dbReference type="Gene3D" id="3.30.1490.190">
    <property type="match status" value="1"/>
</dbReference>